<dbReference type="EMBL" id="CP007739">
    <property type="protein sequence ID" value="AIE59098.1"/>
    <property type="molecule type" value="Genomic_DNA"/>
</dbReference>
<accession>I3E2T2</accession>
<reference evidence="2 3" key="1">
    <citation type="journal article" date="2015" name="BMC Genomics">
        <title>Transcriptome analysis of thermophilic methylotrophic Bacillus methanolicus MGA3 using RNA-sequencing provides detailed insights into its previously uncharted transcriptional landscape.</title>
        <authorList>
            <person name="Irla M."/>
            <person name="Neshat A."/>
            <person name="Brautaset T."/>
            <person name="Ruckert C."/>
            <person name="Kalinowski J."/>
            <person name="Wendisch V.F."/>
        </authorList>
    </citation>
    <scope>NUCLEOTIDE SEQUENCE [LARGE SCALE GENOMIC DNA]</scope>
    <source>
        <strain evidence="3">MGA3 / ATCC 53907</strain>
    </source>
</reference>
<proteinExistence type="predicted"/>
<feature type="transmembrane region" description="Helical" evidence="1">
    <location>
        <begin position="6"/>
        <end position="28"/>
    </location>
</feature>
<gene>
    <name evidence="2" type="ORF">BMMGA3_03190</name>
</gene>
<evidence type="ECO:0000313" key="2">
    <source>
        <dbReference type="EMBL" id="AIE59098.1"/>
    </source>
</evidence>
<evidence type="ECO:0000313" key="3">
    <source>
        <dbReference type="Proteomes" id="UP000027602"/>
    </source>
</evidence>
<dbReference type="RefSeq" id="WP_003347869.1">
    <property type="nucleotide sequence ID" value="NZ_ADWW01000003.1"/>
</dbReference>
<keyword evidence="3" id="KW-1185">Reference proteome</keyword>
<organism evidence="2 3">
    <name type="scientific">Bacillus methanolicus (strain MGA3 / ATCC 53907)</name>
    <dbReference type="NCBI Taxonomy" id="796606"/>
    <lineage>
        <taxon>Bacteria</taxon>
        <taxon>Bacillati</taxon>
        <taxon>Bacillota</taxon>
        <taxon>Bacilli</taxon>
        <taxon>Bacillales</taxon>
        <taxon>Bacillaceae</taxon>
        <taxon>Bacillus</taxon>
    </lineage>
</organism>
<dbReference type="KEGG" id="bmet:BMMGA3_03190"/>
<keyword evidence="1" id="KW-1133">Transmembrane helix</keyword>
<protein>
    <submittedName>
        <fullName evidence="2">Putative membrane protein</fullName>
    </submittedName>
</protein>
<dbReference type="AlphaFoldDB" id="I3E2T2"/>
<evidence type="ECO:0000256" key="1">
    <source>
        <dbReference type="SAM" id="Phobius"/>
    </source>
</evidence>
<keyword evidence="1" id="KW-0472">Membrane</keyword>
<dbReference type="HOGENOM" id="CLU_1640407_0_0_9"/>
<dbReference type="Proteomes" id="UP000027602">
    <property type="component" value="Chromosome"/>
</dbReference>
<sequence length="161" mass="18943">MEWNVIITSILTSGIVTLIINSIIKGGISHYFNKKLKRFETDLNVMSEEKKLDFQRKLHDFGLYSGKRHEIYPMLYKYLIEASNAVSYAFSIRKYISDKTLNEKSLLLFKDEKRYEPLLNESLTNQEIKLSEEASLFVEKAFDQCSFPKISFLLRKLRRPC</sequence>
<dbReference type="STRING" id="796606.BMMGA3_03190"/>
<keyword evidence="1" id="KW-0812">Transmembrane</keyword>
<name>I3E2T2_BACMM</name>
<dbReference type="OrthoDB" id="2648183at2"/>